<name>A0A859DUG2_9FIRM</name>
<reference evidence="11 12" key="1">
    <citation type="submission" date="2019-11" db="EMBL/GenBank/DDBJ databases">
        <authorList>
            <person name="Ren C."/>
            <person name="Wang H."/>
            <person name="Xu Y."/>
        </authorList>
    </citation>
    <scope>NUCLEOTIDE SEQUENCE [LARGE SCALE GENOMIC DNA]</scope>
    <source>
        <strain evidence="12">JNU-WLY1368</strain>
        <strain evidence="9 11">LBM 19010</strain>
    </source>
</reference>
<dbReference type="CDD" id="cd04886">
    <property type="entry name" value="ACT_ThrD-II-like"/>
    <property type="match status" value="1"/>
</dbReference>
<dbReference type="PANTHER" id="PTHR48078">
    <property type="entry name" value="THREONINE DEHYDRATASE, MITOCHONDRIAL-RELATED"/>
    <property type="match status" value="1"/>
</dbReference>
<dbReference type="EC" id="4.3.1.19" evidence="7"/>
<dbReference type="RefSeq" id="WP_086035103.1">
    <property type="nucleotide sequence ID" value="NZ_CP046051.1"/>
</dbReference>
<dbReference type="SUPFAM" id="SSF55021">
    <property type="entry name" value="ACT-like"/>
    <property type="match status" value="1"/>
</dbReference>
<evidence type="ECO:0000256" key="5">
    <source>
        <dbReference type="ARBA" id="ARBA00023239"/>
    </source>
</evidence>
<comment type="subunit">
    <text evidence="7">In the native structure, TdcB is in a dimeric form, whereas in the TdcB-AMP complex, it exists in a tetrameric form (dimer of dimers).</text>
</comment>
<dbReference type="KEGG" id="clf:GJQ69_08785"/>
<dbReference type="FunFam" id="3.40.50.1100:FF:000007">
    <property type="entry name" value="L-threonine dehydratase catabolic TdcB"/>
    <property type="match status" value="1"/>
</dbReference>
<dbReference type="Pfam" id="PF00291">
    <property type="entry name" value="PALP"/>
    <property type="match status" value="1"/>
</dbReference>
<comment type="function">
    <text evidence="6 7">Catalyzes the anaerobic formation of alpha-ketobutyrate and ammonia from threonine in a two-step reaction. The first step involved a dehydration of threonine and a production of enamine intermediates (aminocrotonate), which tautomerizes to its imine form (iminobutyrate). Both intermediates are unstable and short-lived. The second step is the nonenzymatic hydrolysis of the enamine/imine intermediates to form 2-ketobutyrate and free ammonia. In the low water environment of the cell, the second step is accelerated by RidA.</text>
</comment>
<evidence type="ECO:0000256" key="7">
    <source>
        <dbReference type="RuleBase" id="RU363083"/>
    </source>
</evidence>
<dbReference type="EMBL" id="CP046161">
    <property type="protein sequence ID" value="QKO30422.1"/>
    <property type="molecule type" value="Genomic_DNA"/>
</dbReference>
<dbReference type="AlphaFoldDB" id="A0A859DUG2"/>
<dbReference type="Proteomes" id="UP000501316">
    <property type="component" value="Chromosome"/>
</dbReference>
<dbReference type="CDD" id="cd01562">
    <property type="entry name" value="Thr-dehyd"/>
    <property type="match status" value="1"/>
</dbReference>
<keyword evidence="5 7" id="KW-0456">Lyase</keyword>
<dbReference type="GO" id="GO:0003941">
    <property type="term" value="F:L-serine ammonia-lyase activity"/>
    <property type="evidence" value="ECO:0007669"/>
    <property type="project" value="TreeGrafter"/>
</dbReference>
<dbReference type="Proteomes" id="UP000509623">
    <property type="component" value="Chromosome"/>
</dbReference>
<evidence type="ECO:0000259" key="8">
    <source>
        <dbReference type="Pfam" id="PF00291"/>
    </source>
</evidence>
<dbReference type="InterPro" id="IPR045865">
    <property type="entry name" value="ACT-like_dom_sf"/>
</dbReference>
<keyword evidence="12" id="KW-1185">Reference proteome</keyword>
<evidence type="ECO:0000313" key="9">
    <source>
        <dbReference type="EMBL" id="QKN24562.1"/>
    </source>
</evidence>
<evidence type="ECO:0000256" key="2">
    <source>
        <dbReference type="ARBA" id="ARBA00001933"/>
    </source>
</evidence>
<proteinExistence type="inferred from homology"/>
<dbReference type="InterPro" id="IPR044561">
    <property type="entry name" value="ACT_ThrD-II-like"/>
</dbReference>
<evidence type="ECO:0000256" key="3">
    <source>
        <dbReference type="ARBA" id="ARBA00010869"/>
    </source>
</evidence>
<dbReference type="NCBIfam" id="TIGR01127">
    <property type="entry name" value="ilvA_1Cterm"/>
    <property type="match status" value="1"/>
</dbReference>
<evidence type="ECO:0000313" key="10">
    <source>
        <dbReference type="EMBL" id="QKO30422.1"/>
    </source>
</evidence>
<dbReference type="PANTHER" id="PTHR48078:SF6">
    <property type="entry name" value="L-THREONINE DEHYDRATASE CATABOLIC TDCB"/>
    <property type="match status" value="1"/>
</dbReference>
<comment type="cofactor">
    <cofactor evidence="2 7">
        <name>pyridoxal 5'-phosphate</name>
        <dbReference type="ChEBI" id="CHEBI:597326"/>
    </cofactor>
</comment>
<dbReference type="GO" id="GO:0009097">
    <property type="term" value="P:isoleucine biosynthetic process"/>
    <property type="evidence" value="ECO:0007669"/>
    <property type="project" value="TreeGrafter"/>
</dbReference>
<dbReference type="InterPro" id="IPR001926">
    <property type="entry name" value="TrpB-like_PALP"/>
</dbReference>
<reference evidence="10" key="2">
    <citation type="journal article" date="2021" name="Appl. Environ. Microbiol.">
        <title>Adaptability of a Caproate-Producing Bacterium Contributes to Its Dominance in an Anaerobic Fermentation System.</title>
        <authorList>
            <person name="Wang H."/>
            <person name="Gu Y."/>
            <person name="Zhou W."/>
            <person name="Zhao D."/>
            <person name="Qiao Z."/>
            <person name="Zheng J."/>
            <person name="Gao J."/>
            <person name="Chen X."/>
            <person name="Ren C."/>
            <person name="Xu Y."/>
        </authorList>
    </citation>
    <scope>NUCLEOTIDE SEQUENCE</scope>
    <source>
        <strain evidence="10">JNU-WLY1368</strain>
    </source>
</reference>
<dbReference type="GO" id="GO:0004794">
    <property type="term" value="F:threonine deaminase activity"/>
    <property type="evidence" value="ECO:0007669"/>
    <property type="project" value="UniProtKB-EC"/>
</dbReference>
<protein>
    <recommendedName>
        <fullName evidence="7">L-threonine dehydratase catabolic TdcB</fullName>
        <ecNumber evidence="7">4.3.1.19</ecNumber>
    </recommendedName>
    <alternativeName>
        <fullName evidence="7">Threonine deaminase</fullName>
    </alternativeName>
</protein>
<evidence type="ECO:0000256" key="1">
    <source>
        <dbReference type="ARBA" id="ARBA00001274"/>
    </source>
</evidence>
<dbReference type="GO" id="GO:0070689">
    <property type="term" value="P:L-threonine catabolic process to propionate"/>
    <property type="evidence" value="ECO:0007669"/>
    <property type="project" value="UniProtKB-UniPathway"/>
</dbReference>
<dbReference type="SUPFAM" id="SSF53686">
    <property type="entry name" value="Tryptophan synthase beta subunit-like PLP-dependent enzymes"/>
    <property type="match status" value="1"/>
</dbReference>
<dbReference type="Gene3D" id="3.40.50.1100">
    <property type="match status" value="2"/>
</dbReference>
<feature type="domain" description="Tryptophan synthase beta chain-like PALP" evidence="8">
    <location>
        <begin position="18"/>
        <end position="301"/>
    </location>
</feature>
<reference evidence="10" key="3">
    <citation type="journal article" date="2022" name="Int. J. Syst. Evol. Microbiol.">
        <title>Caproicibacterium lactatifermentans sp. nov., isolated from pit clay used for the production of Chinese strong aroma-type liquor.</title>
        <authorList>
            <person name="Wang H."/>
            <person name="Gu Y."/>
            <person name="Zhao D."/>
            <person name="Qiao Z."/>
            <person name="Zheng J."/>
            <person name="Gao J."/>
            <person name="Ren C."/>
            <person name="Xu Y."/>
        </authorList>
    </citation>
    <scope>NUCLEOTIDE SEQUENCE</scope>
    <source>
        <strain evidence="10">JNU-WLY1368</strain>
    </source>
</reference>
<keyword evidence="4 7" id="KW-0663">Pyridoxal phosphate</keyword>
<keyword evidence="7" id="KW-0547">Nucleotide-binding</keyword>
<dbReference type="InterPro" id="IPR050147">
    <property type="entry name" value="Ser/Thr_Dehydratase"/>
</dbReference>
<dbReference type="InterPro" id="IPR005789">
    <property type="entry name" value="Thr_deHydtase_catblc"/>
</dbReference>
<accession>A0A859DUG2</accession>
<organism evidence="9 11">
    <name type="scientific">Caproicibacterium lactatifermentans</name>
    <dbReference type="NCBI Taxonomy" id="2666138"/>
    <lineage>
        <taxon>Bacteria</taxon>
        <taxon>Bacillati</taxon>
        <taxon>Bacillota</taxon>
        <taxon>Clostridia</taxon>
        <taxon>Eubacteriales</taxon>
        <taxon>Oscillospiraceae</taxon>
        <taxon>Caproicibacterium</taxon>
    </lineage>
</organism>
<comment type="pathway">
    <text evidence="7">Amino-acid degradation; L-threonine degradation via propanoate pathway; propanoate from L-threonine: step 1/4.</text>
</comment>
<evidence type="ECO:0000256" key="6">
    <source>
        <dbReference type="ARBA" id="ARBA00025527"/>
    </source>
</evidence>
<dbReference type="UniPathway" id="UPA00052">
    <property type="reaction ID" value="UER00507"/>
</dbReference>
<dbReference type="GO" id="GO:0006565">
    <property type="term" value="P:L-serine catabolic process"/>
    <property type="evidence" value="ECO:0007669"/>
    <property type="project" value="TreeGrafter"/>
</dbReference>
<evidence type="ECO:0000313" key="11">
    <source>
        <dbReference type="Proteomes" id="UP000501316"/>
    </source>
</evidence>
<dbReference type="EMBL" id="CP046051">
    <property type="protein sequence ID" value="QKN24562.1"/>
    <property type="molecule type" value="Genomic_DNA"/>
</dbReference>
<evidence type="ECO:0000313" key="12">
    <source>
        <dbReference type="Proteomes" id="UP000509623"/>
    </source>
</evidence>
<evidence type="ECO:0000256" key="4">
    <source>
        <dbReference type="ARBA" id="ARBA00022898"/>
    </source>
</evidence>
<dbReference type="InterPro" id="IPR036052">
    <property type="entry name" value="TrpB-like_PALP_sf"/>
</dbReference>
<dbReference type="GO" id="GO:0000166">
    <property type="term" value="F:nucleotide binding"/>
    <property type="evidence" value="ECO:0007669"/>
    <property type="project" value="UniProtKB-KW"/>
</dbReference>
<comment type="similarity">
    <text evidence="3 7">Belongs to the serine/threonine dehydratase family.</text>
</comment>
<gene>
    <name evidence="9" type="ORF">GJQ69_08785</name>
    <name evidence="10" type="ORF">GKP14_05000</name>
</gene>
<sequence length="398" mass="42056">MLTLDKVYHAAFVLKEVARKTDLLPAPELSDGCQVYLKTENLQVTGSFKVRGAYYKISQLNEEEKKKGVIACSAGNHAQGVALAAAHNGIDALICIPATAPISKVEATKRYGAQVCLVPGVYDDAHNKAVELQKESGRTLIHPFDDPDVIAGQGTIGLELLEQLPDMDAVIVPVGGGGLLSGIAFTVKSLSPNCKVYGVQAAGAPGMVQSLKDGKPEELEGVRTFADGIAVKCPGGLTYSLCKKYVDKVVTVTDDEIAAAVLALIEQHKLITEGAGAASVAAVMAGKLDLKGKKVACVLSGGNIDVTILSKVINRGLLKAGRNTDLTISLMDRPGELKEISAIIADLGGNVVSVFHDRSDADADVSGCYLRLRMETRNWDHVRQIRNAIAAAGYHICN</sequence>
<comment type="catalytic activity">
    <reaction evidence="1 7">
        <text>L-threonine = 2-oxobutanoate + NH4(+)</text>
        <dbReference type="Rhea" id="RHEA:22108"/>
        <dbReference type="ChEBI" id="CHEBI:16763"/>
        <dbReference type="ChEBI" id="CHEBI:28938"/>
        <dbReference type="ChEBI" id="CHEBI:57926"/>
        <dbReference type="EC" id="4.3.1.19"/>
    </reaction>
</comment>